<evidence type="ECO:0000313" key="3">
    <source>
        <dbReference type="Proteomes" id="UP000462435"/>
    </source>
</evidence>
<organism evidence="2 3">
    <name type="scientific">Herbaspirillum frisingense</name>
    <dbReference type="NCBI Taxonomy" id="92645"/>
    <lineage>
        <taxon>Bacteria</taxon>
        <taxon>Pseudomonadati</taxon>
        <taxon>Pseudomonadota</taxon>
        <taxon>Betaproteobacteria</taxon>
        <taxon>Burkholderiales</taxon>
        <taxon>Oxalobacteraceae</taxon>
        <taxon>Herbaspirillum</taxon>
    </lineage>
</organism>
<dbReference type="InterPro" id="IPR029058">
    <property type="entry name" value="AB_hydrolase_fold"/>
</dbReference>
<dbReference type="InterPro" id="IPR010915">
    <property type="entry name" value="PHB_depoly_PhaZ"/>
</dbReference>
<dbReference type="Gene3D" id="3.40.50.1820">
    <property type="entry name" value="alpha/beta hydrolase"/>
    <property type="match status" value="1"/>
</dbReference>
<dbReference type="InterPro" id="IPR009656">
    <property type="entry name" value="PHB_depo_C"/>
</dbReference>
<sequence length="408" mass="45831">MINTYQLYQNYADATDPLRASARIMAPVLGYAWPGLPVNPYLRKLASACEVFARTQLTHARPDFGISTVEDGGRTIAVHEDIVTATPFCSLLRFRKATSEQQPKVLVVAPMSGHFATLLRGTVKTLLRHHDVYITDWHNARDVALEHGSFGLDEYVAHVVSFLDALGPGAHLLAVCQPTVAALTAAAVMADEGHVAQPRTMTLMAGPLDTRVNPTAVNALAKSKPIEWFEKNMISTVPARHRGAGRRVYPGFVQLGAFMNMNLNRHVDAFRKLYHHLADGEDEKALQIKDFYEEYFAMSDLPAEFYLETVRTVFQEHALPLGKLQYRGRPVNPRAIRRTALFTIEGEKDDICAVGQTVAAQEMCSSIRPYMRLHHVQTAVGHYGVFNGRRWDNEIYPRLRDFINMHHR</sequence>
<gene>
    <name evidence="2" type="ORF">GAK35_01297</name>
</gene>
<dbReference type="SUPFAM" id="SSF53474">
    <property type="entry name" value="alpha/beta-Hydrolases"/>
    <property type="match status" value="1"/>
</dbReference>
<dbReference type="NCBIfam" id="TIGR01849">
    <property type="entry name" value="PHB_depoly_PhaZ"/>
    <property type="match status" value="1"/>
</dbReference>
<dbReference type="Pfam" id="PF06850">
    <property type="entry name" value="PHB_depo_C"/>
    <property type="match status" value="1"/>
</dbReference>
<dbReference type="InterPro" id="IPR051321">
    <property type="entry name" value="PHA/PHB_synthase"/>
</dbReference>
<feature type="domain" description="PHB de-polymerase C-terminal" evidence="1">
    <location>
        <begin position="205"/>
        <end position="405"/>
    </location>
</feature>
<evidence type="ECO:0000259" key="1">
    <source>
        <dbReference type="Pfam" id="PF06850"/>
    </source>
</evidence>
<name>A0A7V8FYB0_9BURK</name>
<dbReference type="PANTHER" id="PTHR36837">
    <property type="entry name" value="POLY(3-HYDROXYALKANOATE) POLYMERASE SUBUNIT PHAC"/>
    <property type="match status" value="1"/>
</dbReference>
<accession>A0A7V8FYB0</accession>
<dbReference type="Proteomes" id="UP000462435">
    <property type="component" value="Unassembled WGS sequence"/>
</dbReference>
<evidence type="ECO:0000313" key="2">
    <source>
        <dbReference type="EMBL" id="KAF1045688.1"/>
    </source>
</evidence>
<dbReference type="AlphaFoldDB" id="A0A7V8FYB0"/>
<comment type="caution">
    <text evidence="2">The sequence shown here is derived from an EMBL/GenBank/DDBJ whole genome shotgun (WGS) entry which is preliminary data.</text>
</comment>
<dbReference type="PANTHER" id="PTHR36837:SF4">
    <property type="entry name" value="BLR0908 PROTEIN"/>
    <property type="match status" value="1"/>
</dbReference>
<reference evidence="3" key="1">
    <citation type="journal article" date="2020" name="MBio">
        <title>Horizontal gene transfer to a defensive symbiont with a reduced genome amongst a multipartite beetle microbiome.</title>
        <authorList>
            <person name="Waterworth S.C."/>
            <person name="Florez L.V."/>
            <person name="Rees E.R."/>
            <person name="Hertweck C."/>
            <person name="Kaltenpoth M."/>
            <person name="Kwan J.C."/>
        </authorList>
    </citation>
    <scope>NUCLEOTIDE SEQUENCE [LARGE SCALE GENOMIC DNA]</scope>
</reference>
<protein>
    <recommendedName>
        <fullName evidence="1">PHB de-polymerase C-terminal domain-containing protein</fullName>
    </recommendedName>
</protein>
<dbReference type="PIRSF" id="PIRSF020818">
    <property type="entry name" value="PHB_depoly_PhaZ"/>
    <property type="match status" value="1"/>
</dbReference>
<proteinExistence type="predicted"/>
<dbReference type="EMBL" id="WNDX01000028">
    <property type="protein sequence ID" value="KAF1045688.1"/>
    <property type="molecule type" value="Genomic_DNA"/>
</dbReference>